<feature type="transmembrane region" description="Helical" evidence="4">
    <location>
        <begin position="15"/>
        <end position="38"/>
    </location>
</feature>
<keyword evidence="4" id="KW-1133">Transmembrane helix</keyword>
<dbReference type="Pfam" id="PF10250">
    <property type="entry name" value="O-FucT"/>
    <property type="match status" value="1"/>
</dbReference>
<dbReference type="OMA" id="HEQEGTI"/>
<keyword evidence="3" id="KW-0119">Carbohydrate metabolism</keyword>
<keyword evidence="4" id="KW-0812">Transmembrane</keyword>
<dbReference type="EMBL" id="AACS02000003">
    <property type="protein sequence ID" value="EAU91092.2"/>
    <property type="molecule type" value="Genomic_DNA"/>
</dbReference>
<keyword evidence="2" id="KW-0294">Fucose metabolism</keyword>
<evidence type="ECO:0000256" key="2">
    <source>
        <dbReference type="ARBA" id="ARBA00023253"/>
    </source>
</evidence>
<dbReference type="VEuPathDB" id="FungiDB:CC1G_03260"/>
<evidence type="ECO:0000256" key="1">
    <source>
        <dbReference type="ARBA" id="ARBA00022679"/>
    </source>
</evidence>
<dbReference type="GO" id="GO:0016740">
    <property type="term" value="F:transferase activity"/>
    <property type="evidence" value="ECO:0007669"/>
    <property type="project" value="UniProtKB-KW"/>
</dbReference>
<evidence type="ECO:0000313" key="5">
    <source>
        <dbReference type="EMBL" id="EAU91092.2"/>
    </source>
</evidence>
<keyword evidence="4" id="KW-0472">Membrane</keyword>
<dbReference type="GeneID" id="6007168"/>
<keyword evidence="1" id="KW-0808">Transferase</keyword>
<organism evidence="5 6">
    <name type="scientific">Coprinopsis cinerea (strain Okayama-7 / 130 / ATCC MYA-4618 / FGSC 9003)</name>
    <name type="common">Inky cap fungus</name>
    <name type="synonym">Hormographiella aspergillata</name>
    <dbReference type="NCBI Taxonomy" id="240176"/>
    <lineage>
        <taxon>Eukaryota</taxon>
        <taxon>Fungi</taxon>
        <taxon>Dikarya</taxon>
        <taxon>Basidiomycota</taxon>
        <taxon>Agaricomycotina</taxon>
        <taxon>Agaricomycetes</taxon>
        <taxon>Agaricomycetidae</taxon>
        <taxon>Agaricales</taxon>
        <taxon>Agaricineae</taxon>
        <taxon>Psathyrellaceae</taxon>
        <taxon>Coprinopsis</taxon>
    </lineage>
</organism>
<evidence type="ECO:0000313" key="6">
    <source>
        <dbReference type="Proteomes" id="UP000001861"/>
    </source>
</evidence>
<evidence type="ECO:0000256" key="4">
    <source>
        <dbReference type="SAM" id="Phobius"/>
    </source>
</evidence>
<keyword evidence="6" id="KW-1185">Reference proteome</keyword>
<dbReference type="GO" id="GO:0006004">
    <property type="term" value="P:fucose metabolic process"/>
    <property type="evidence" value="ECO:0007669"/>
    <property type="project" value="UniProtKB-KW"/>
</dbReference>
<sequence>MVIHGNPSMRWLPRLLATVSISIIFSSSLSLFCLVYFYDKPREAWLESLPRPSGSSDSKNHTAPGSDWLLPQTSEPPFGSHLDSWDTSYYVKGEPTELFRDNLRNDTSYITSWCNAGFTNEFMEYINLIYLSILAERVPIMPPFAPHDHISPEAGVIPFGEIFNLTHLRSVLRMPILEWSDIKTLPITSFPQVYSTQSVEPLGCWSTRPEETNDPVRNDNLMRHLGLDPSYTRMPDLIRQSANNRGENHIVFAKVAAAVHPGGPLVKQDDLPIMAESREGLRLKPDTQLTCIDQTYYMTSGAEYYEWRFAWSPAWRFVGRHARFTTTVVDRAEGYLRRTFQLGPTEEMPKFIAVHMRHGDFIDNCYFAGHCLSTVEPFATKIERMKERLLEERGISVSHVIVASDETDRSFWEDISSRGWYRIDHDAERTKERFGEWWPPLVDIVVQSLATGFVGTEDSTFSLVSGRRVADWNNGLYIMVDGRE</sequence>
<proteinExistence type="predicted"/>
<dbReference type="InParanoid" id="A8N7B7"/>
<reference evidence="5 6" key="1">
    <citation type="journal article" date="2010" name="Proc. Natl. Acad. Sci. U.S.A.">
        <title>Insights into evolution of multicellular fungi from the assembled chromosomes of the mushroom Coprinopsis cinerea (Coprinus cinereus).</title>
        <authorList>
            <person name="Stajich J.E."/>
            <person name="Wilke S.K."/>
            <person name="Ahren D."/>
            <person name="Au C.H."/>
            <person name="Birren B.W."/>
            <person name="Borodovsky M."/>
            <person name="Burns C."/>
            <person name="Canback B."/>
            <person name="Casselton L.A."/>
            <person name="Cheng C.K."/>
            <person name="Deng J."/>
            <person name="Dietrich F.S."/>
            <person name="Fargo D.C."/>
            <person name="Farman M.L."/>
            <person name="Gathman A.C."/>
            <person name="Goldberg J."/>
            <person name="Guigo R."/>
            <person name="Hoegger P.J."/>
            <person name="Hooker J.B."/>
            <person name="Huggins A."/>
            <person name="James T.Y."/>
            <person name="Kamada T."/>
            <person name="Kilaru S."/>
            <person name="Kodira C."/>
            <person name="Kues U."/>
            <person name="Kupfer D."/>
            <person name="Kwan H.S."/>
            <person name="Lomsadze A."/>
            <person name="Li W."/>
            <person name="Lilly W.W."/>
            <person name="Ma L.J."/>
            <person name="Mackey A.J."/>
            <person name="Manning G."/>
            <person name="Martin F."/>
            <person name="Muraguchi H."/>
            <person name="Natvig D.O."/>
            <person name="Palmerini H."/>
            <person name="Ramesh M.A."/>
            <person name="Rehmeyer C.J."/>
            <person name="Roe B.A."/>
            <person name="Shenoy N."/>
            <person name="Stanke M."/>
            <person name="Ter-Hovhannisyan V."/>
            <person name="Tunlid A."/>
            <person name="Velagapudi R."/>
            <person name="Vision T.J."/>
            <person name="Zeng Q."/>
            <person name="Zolan M.E."/>
            <person name="Pukkila P.J."/>
        </authorList>
    </citation>
    <scope>NUCLEOTIDE SEQUENCE [LARGE SCALE GENOMIC DNA]</scope>
    <source>
        <strain evidence="6">Okayama-7 / 130 / ATCC MYA-4618 / FGSC 9003</strain>
    </source>
</reference>
<dbReference type="Gene3D" id="3.40.50.11350">
    <property type="match status" value="1"/>
</dbReference>
<dbReference type="OrthoDB" id="423313at2759"/>
<dbReference type="HOGENOM" id="CLU_032339_0_0_1"/>
<name>A8N7B7_COPC7</name>
<dbReference type="Proteomes" id="UP000001861">
    <property type="component" value="Unassembled WGS sequence"/>
</dbReference>
<comment type="caution">
    <text evidence="5">The sequence shown here is derived from an EMBL/GenBank/DDBJ whole genome shotgun (WGS) entry which is preliminary data.</text>
</comment>
<gene>
    <name evidence="5" type="ORF">CC1G_03260</name>
</gene>
<dbReference type="CDD" id="cd11296">
    <property type="entry name" value="O-FucT_like"/>
    <property type="match status" value="1"/>
</dbReference>
<dbReference type="KEGG" id="cci:CC1G_03260"/>
<evidence type="ECO:0000256" key="3">
    <source>
        <dbReference type="ARBA" id="ARBA00023277"/>
    </source>
</evidence>
<dbReference type="eggNOG" id="ENOG502S9QU">
    <property type="taxonomic scope" value="Eukaryota"/>
</dbReference>
<accession>A8N7B7</accession>
<dbReference type="RefSeq" id="XP_001830723.2">
    <property type="nucleotide sequence ID" value="XM_001830671.2"/>
</dbReference>
<protein>
    <submittedName>
        <fullName evidence="5">Uncharacterized protein</fullName>
    </submittedName>
</protein>
<dbReference type="InterPro" id="IPR019378">
    <property type="entry name" value="GDP-Fuc_O-FucTrfase"/>
</dbReference>
<dbReference type="AlphaFoldDB" id="A8N7B7"/>
<dbReference type="STRING" id="240176.A8N7B7"/>